<keyword evidence="2" id="KW-0720">Serine protease</keyword>
<dbReference type="InterPro" id="IPR018114">
    <property type="entry name" value="TRYPSIN_HIS"/>
</dbReference>
<proteinExistence type="predicted"/>
<evidence type="ECO:0000256" key="1">
    <source>
        <dbReference type="ARBA" id="ARBA00023157"/>
    </source>
</evidence>
<dbReference type="InterPro" id="IPR009003">
    <property type="entry name" value="Peptidase_S1_PA"/>
</dbReference>
<dbReference type="EMBL" id="AP028911">
    <property type="protein sequence ID" value="BES91678.1"/>
    <property type="molecule type" value="Genomic_DNA"/>
</dbReference>
<feature type="domain" description="Peptidase S1" evidence="3">
    <location>
        <begin position="10"/>
        <end position="245"/>
    </location>
</feature>
<keyword evidence="5" id="KW-1185">Reference proteome</keyword>
<dbReference type="SUPFAM" id="SSF50494">
    <property type="entry name" value="Trypsin-like serine proteases"/>
    <property type="match status" value="1"/>
</dbReference>
<organism evidence="4 5">
    <name type="scientific">Nesidiocoris tenuis</name>
    <dbReference type="NCBI Taxonomy" id="355587"/>
    <lineage>
        <taxon>Eukaryota</taxon>
        <taxon>Metazoa</taxon>
        <taxon>Ecdysozoa</taxon>
        <taxon>Arthropoda</taxon>
        <taxon>Hexapoda</taxon>
        <taxon>Insecta</taxon>
        <taxon>Pterygota</taxon>
        <taxon>Neoptera</taxon>
        <taxon>Paraneoptera</taxon>
        <taxon>Hemiptera</taxon>
        <taxon>Heteroptera</taxon>
        <taxon>Panheteroptera</taxon>
        <taxon>Cimicomorpha</taxon>
        <taxon>Miridae</taxon>
        <taxon>Dicyphina</taxon>
        <taxon>Nesidiocoris</taxon>
    </lineage>
</organism>
<dbReference type="Proteomes" id="UP001307889">
    <property type="component" value="Chromosome 3"/>
</dbReference>
<dbReference type="SMART" id="SM00020">
    <property type="entry name" value="Tryp_SPc"/>
    <property type="match status" value="1"/>
</dbReference>
<dbReference type="Pfam" id="PF00089">
    <property type="entry name" value="Trypsin"/>
    <property type="match status" value="1"/>
</dbReference>
<dbReference type="Gene3D" id="2.40.10.10">
    <property type="entry name" value="Trypsin-like serine proteases"/>
    <property type="match status" value="1"/>
</dbReference>
<evidence type="ECO:0000256" key="2">
    <source>
        <dbReference type="RuleBase" id="RU363034"/>
    </source>
</evidence>
<dbReference type="PRINTS" id="PR00722">
    <property type="entry name" value="CHYMOTRYPSIN"/>
</dbReference>
<dbReference type="PROSITE" id="PS50240">
    <property type="entry name" value="TRYPSIN_DOM"/>
    <property type="match status" value="1"/>
</dbReference>
<protein>
    <submittedName>
        <fullName evidence="4">Tryp_SPc</fullName>
    </submittedName>
</protein>
<dbReference type="InterPro" id="IPR033116">
    <property type="entry name" value="TRYPSIN_SER"/>
</dbReference>
<dbReference type="PANTHER" id="PTHR24252:SF7">
    <property type="entry name" value="HYALIN"/>
    <property type="match status" value="1"/>
</dbReference>
<accession>A0ABN7AHD8</accession>
<name>A0ABN7AHD8_9HEMI</name>
<gene>
    <name evidence="4" type="ORF">NTJ_04486</name>
</gene>
<dbReference type="InterPro" id="IPR001314">
    <property type="entry name" value="Peptidase_S1A"/>
</dbReference>
<keyword evidence="2" id="KW-0645">Protease</keyword>
<dbReference type="PANTHER" id="PTHR24252">
    <property type="entry name" value="ACROSIN-RELATED"/>
    <property type="match status" value="1"/>
</dbReference>
<keyword evidence="1" id="KW-1015">Disulfide bond</keyword>
<dbReference type="PROSITE" id="PS00134">
    <property type="entry name" value="TRYPSIN_HIS"/>
    <property type="match status" value="1"/>
</dbReference>
<evidence type="ECO:0000259" key="3">
    <source>
        <dbReference type="PROSITE" id="PS50240"/>
    </source>
</evidence>
<evidence type="ECO:0000313" key="4">
    <source>
        <dbReference type="EMBL" id="BES91678.1"/>
    </source>
</evidence>
<dbReference type="CDD" id="cd00190">
    <property type="entry name" value="Tryp_SPc"/>
    <property type="match status" value="1"/>
</dbReference>
<dbReference type="InterPro" id="IPR001254">
    <property type="entry name" value="Trypsin_dom"/>
</dbReference>
<dbReference type="PROSITE" id="PS00135">
    <property type="entry name" value="TRYPSIN_SER"/>
    <property type="match status" value="1"/>
</dbReference>
<dbReference type="InterPro" id="IPR043504">
    <property type="entry name" value="Peptidase_S1_PA_chymotrypsin"/>
</dbReference>
<keyword evidence="2" id="KW-0378">Hydrolase</keyword>
<reference evidence="4 5" key="1">
    <citation type="submission" date="2023-09" db="EMBL/GenBank/DDBJ databases">
        <title>Nesidiocoris tenuis whole genome shotgun sequence.</title>
        <authorList>
            <person name="Shibata T."/>
            <person name="Shimoda M."/>
            <person name="Kobayashi T."/>
            <person name="Uehara T."/>
        </authorList>
    </citation>
    <scope>NUCLEOTIDE SEQUENCE [LARGE SCALE GENOMIC DNA]</scope>
    <source>
        <strain evidence="4 5">Japan</strain>
    </source>
</reference>
<sequence length="251" mass="27466">MTGMDDSWRVVGGWPAKPKEHPWMVALVVKRNNKLFCGGTLISDIYVLTAAHCVRRVKPGDIEVVLSEGDHVDMKPGMSERRTISQIKSHEEFHQPRAYNNDVALLKLEKPVRLTPDRPPACLPKPGQSFAGEMARVVGWGLTSENGSRSSWLLEADVPILSDRTCRGLSGFMSITDGMLCASPLDGGVDACQGDSGGPLLIKEESNRIAIAGIVSWGIGCARPNKPGIYTRVNHYLDWIVSNTQDGCFCY</sequence>
<evidence type="ECO:0000313" key="5">
    <source>
        <dbReference type="Proteomes" id="UP001307889"/>
    </source>
</evidence>